<gene>
    <name evidence="2" type="ORF">OESDEN_07037</name>
</gene>
<reference evidence="2 3" key="1">
    <citation type="submission" date="2014-03" db="EMBL/GenBank/DDBJ databases">
        <title>Draft genome of the hookworm Oesophagostomum dentatum.</title>
        <authorList>
            <person name="Mitreva M."/>
        </authorList>
    </citation>
    <scope>NUCLEOTIDE SEQUENCE [LARGE SCALE GENOMIC DNA]</scope>
    <source>
        <strain evidence="2 3">OD-Hann</strain>
    </source>
</reference>
<accession>A0A0B1T670</accession>
<dbReference type="OrthoDB" id="5831843at2759"/>
<feature type="compositionally biased region" description="Basic and acidic residues" evidence="1">
    <location>
        <begin position="161"/>
        <end position="190"/>
    </location>
</feature>
<evidence type="ECO:0000313" key="3">
    <source>
        <dbReference type="Proteomes" id="UP000053660"/>
    </source>
</evidence>
<feature type="compositionally biased region" description="Polar residues" evidence="1">
    <location>
        <begin position="289"/>
        <end position="301"/>
    </location>
</feature>
<dbReference type="Proteomes" id="UP000053660">
    <property type="component" value="Unassembled WGS sequence"/>
</dbReference>
<organism evidence="2 3">
    <name type="scientific">Oesophagostomum dentatum</name>
    <name type="common">Nodular worm</name>
    <dbReference type="NCBI Taxonomy" id="61180"/>
    <lineage>
        <taxon>Eukaryota</taxon>
        <taxon>Metazoa</taxon>
        <taxon>Ecdysozoa</taxon>
        <taxon>Nematoda</taxon>
        <taxon>Chromadorea</taxon>
        <taxon>Rhabditida</taxon>
        <taxon>Rhabditina</taxon>
        <taxon>Rhabditomorpha</taxon>
        <taxon>Strongyloidea</taxon>
        <taxon>Strongylidae</taxon>
        <taxon>Oesophagostomum</taxon>
    </lineage>
</organism>
<sequence>MNKDEEDSSGKDVPKGVFDKESALATVAIRRMSRRNQWTDDEEEDLKACKGLRVPLARHRPDRRSQRNPSSEEVTAVNGYNERSYGKRELSRYQKKDVPRAAAVFDERTYQGLNPQRKDERAYSPISTSSFDIRGTTGSRTSWRSEEQLSRSEDIGFVPLYKEKETVSTRESRRPLRSKRESPVPVKEPRVPSQQSSPVPPASPATSLPRKGFVYEMARKYEEAHPDTFPKGKTFTKKTSGWRFQKQTLIGNGAVPAAPSPRSVSQPPAASAKTSVQEAVYAYERGSSPGLSQITSTSGSAETKEEDNAEFRQALVLISLSKNGPP</sequence>
<dbReference type="EMBL" id="KN550974">
    <property type="protein sequence ID" value="KHJ93058.1"/>
    <property type="molecule type" value="Genomic_DNA"/>
</dbReference>
<feature type="region of interest" description="Disordered" evidence="1">
    <location>
        <begin position="252"/>
        <end position="308"/>
    </location>
</feature>
<feature type="region of interest" description="Disordered" evidence="1">
    <location>
        <begin position="53"/>
        <end position="211"/>
    </location>
</feature>
<feature type="region of interest" description="Disordered" evidence="1">
    <location>
        <begin position="222"/>
        <end position="241"/>
    </location>
</feature>
<feature type="compositionally biased region" description="Basic and acidic residues" evidence="1">
    <location>
        <begin position="84"/>
        <end position="109"/>
    </location>
</feature>
<feature type="compositionally biased region" description="Basic and acidic residues" evidence="1">
    <location>
        <begin position="143"/>
        <end position="154"/>
    </location>
</feature>
<protein>
    <submittedName>
        <fullName evidence="2">Uncharacterized protein</fullName>
    </submittedName>
</protein>
<evidence type="ECO:0000256" key="1">
    <source>
        <dbReference type="SAM" id="MobiDB-lite"/>
    </source>
</evidence>
<evidence type="ECO:0000313" key="2">
    <source>
        <dbReference type="EMBL" id="KHJ93058.1"/>
    </source>
</evidence>
<dbReference type="AlphaFoldDB" id="A0A0B1T670"/>
<feature type="compositionally biased region" description="Polar residues" evidence="1">
    <location>
        <begin position="125"/>
        <end position="142"/>
    </location>
</feature>
<proteinExistence type="predicted"/>
<keyword evidence="3" id="KW-1185">Reference proteome</keyword>
<feature type="compositionally biased region" description="Polar residues" evidence="1">
    <location>
        <begin position="262"/>
        <end position="277"/>
    </location>
</feature>
<feature type="region of interest" description="Disordered" evidence="1">
    <location>
        <begin position="1"/>
        <end position="20"/>
    </location>
</feature>
<name>A0A0B1T670_OESDE</name>